<dbReference type="CDD" id="cd04301">
    <property type="entry name" value="NAT_SF"/>
    <property type="match status" value="1"/>
</dbReference>
<dbReference type="Proteomes" id="UP001280581">
    <property type="component" value="Unassembled WGS sequence"/>
</dbReference>
<accession>A0AAN6LPQ0</accession>
<protein>
    <recommendedName>
        <fullName evidence="1">N-acetyltransferase domain-containing protein</fullName>
    </recommendedName>
</protein>
<evidence type="ECO:0000313" key="3">
    <source>
        <dbReference type="Proteomes" id="UP001280581"/>
    </source>
</evidence>
<dbReference type="EMBL" id="WVTA01000021">
    <property type="protein sequence ID" value="KAK3196982.1"/>
    <property type="molecule type" value="Genomic_DNA"/>
</dbReference>
<dbReference type="SUPFAM" id="SSF55729">
    <property type="entry name" value="Acyl-CoA N-acyltransferases (Nat)"/>
    <property type="match status" value="1"/>
</dbReference>
<keyword evidence="3" id="KW-1185">Reference proteome</keyword>
<reference evidence="2 3" key="1">
    <citation type="submission" date="2021-02" db="EMBL/GenBank/DDBJ databases">
        <title>Genome assembly of Pseudopithomyces chartarum.</title>
        <authorList>
            <person name="Jauregui R."/>
            <person name="Singh J."/>
            <person name="Voisey C."/>
        </authorList>
    </citation>
    <scope>NUCLEOTIDE SEQUENCE [LARGE SCALE GENOMIC DNA]</scope>
    <source>
        <strain evidence="2 3">AGR01</strain>
    </source>
</reference>
<sequence>MESKDIENWTKADFESPSIHSDGLWSGALSVESIAKLVDRRCQSLLDPTIRYLKITVQDTGEIIASSKWHIHLEPGHQGRSGGSRQYAPDLLPEERTATMVELLDLFAKQRQLWLGDRPHLLLSNLATRPAHRRKGAASMLIRWGLDFADEQDVEVYTEAHAGSRTLYEKFGFVTVGTFEFDMNRRSAGNVVKYFVRRPYGSPQFGSASLRVFCAPIKSKALVHFVDVIQCMLKQPVGNVRADDSVKPVLQHADASGGSGQ</sequence>
<dbReference type="InterPro" id="IPR052523">
    <property type="entry name" value="Trichothecene_AcTrans"/>
</dbReference>
<evidence type="ECO:0000259" key="1">
    <source>
        <dbReference type="PROSITE" id="PS51186"/>
    </source>
</evidence>
<feature type="domain" description="N-acetyltransferase" evidence="1">
    <location>
        <begin position="48"/>
        <end position="199"/>
    </location>
</feature>
<dbReference type="InterPro" id="IPR000182">
    <property type="entry name" value="GNAT_dom"/>
</dbReference>
<dbReference type="PANTHER" id="PTHR42791">
    <property type="entry name" value="GNAT FAMILY ACETYLTRANSFERASE"/>
    <property type="match status" value="1"/>
</dbReference>
<dbReference type="Pfam" id="PF00583">
    <property type="entry name" value="Acetyltransf_1"/>
    <property type="match status" value="1"/>
</dbReference>
<gene>
    <name evidence="2" type="ORF">GRF29_1536g186137</name>
</gene>
<dbReference type="Gene3D" id="3.40.630.30">
    <property type="match status" value="1"/>
</dbReference>
<evidence type="ECO:0000313" key="2">
    <source>
        <dbReference type="EMBL" id="KAK3196982.1"/>
    </source>
</evidence>
<dbReference type="InterPro" id="IPR016181">
    <property type="entry name" value="Acyl_CoA_acyltransferase"/>
</dbReference>
<name>A0AAN6LPQ0_9PLEO</name>
<proteinExistence type="predicted"/>
<organism evidence="2 3">
    <name type="scientific">Pseudopithomyces chartarum</name>
    <dbReference type="NCBI Taxonomy" id="1892770"/>
    <lineage>
        <taxon>Eukaryota</taxon>
        <taxon>Fungi</taxon>
        <taxon>Dikarya</taxon>
        <taxon>Ascomycota</taxon>
        <taxon>Pezizomycotina</taxon>
        <taxon>Dothideomycetes</taxon>
        <taxon>Pleosporomycetidae</taxon>
        <taxon>Pleosporales</taxon>
        <taxon>Massarineae</taxon>
        <taxon>Didymosphaeriaceae</taxon>
        <taxon>Pseudopithomyces</taxon>
    </lineage>
</organism>
<dbReference type="AlphaFoldDB" id="A0AAN6LPQ0"/>
<dbReference type="GO" id="GO:0016747">
    <property type="term" value="F:acyltransferase activity, transferring groups other than amino-acyl groups"/>
    <property type="evidence" value="ECO:0007669"/>
    <property type="project" value="InterPro"/>
</dbReference>
<dbReference type="PROSITE" id="PS51186">
    <property type="entry name" value="GNAT"/>
    <property type="match status" value="1"/>
</dbReference>
<comment type="caution">
    <text evidence="2">The sequence shown here is derived from an EMBL/GenBank/DDBJ whole genome shotgun (WGS) entry which is preliminary data.</text>
</comment>
<dbReference type="PANTHER" id="PTHR42791:SF14">
    <property type="entry name" value="N-ACETYLTRANSFERASE DOMAIN-CONTAINING PROTEIN"/>
    <property type="match status" value="1"/>
</dbReference>